<proteinExistence type="predicted"/>
<accession>A0A921EM57</accession>
<sequence length="475" mass="50570">MVQIHDEHGATLHRLAVLLGAESQSGRIVRSALLALGRRGHRLIDPVERIEFLHEHVVHLARAVRPATAQLSLPTVEEPRQEEILSAISSMPVRLSELLVVSHYLTVFGPELAGIIRMSVRGSNQRLEAALESLRATVGDPTPGSQPGVIESLSQEVTAALRSAARQVQAPGTETLGDELRDVAQHRSFTLGPKLVAASVLAAAALGLLLASATRPTLASIEPIAPASSAAATAAPSESIPALVRAVPIHYVGRADGKLYRENRDLAASSQLVRTALEAILSLVPLDPDYATAWKPGQLLSAEVVDDTLVVDLVASAYEDITDPTTAQQAIDQVVYTTSELLGVPDLRVFFRADGGLPPEPFRSNTGFTRRGLNPMPTLWITSPRNTSQQSAGNIVVQGQVKPEGSVPVVTVTNLETNQVVAQASAQTSTEPDQEGWRQWSVTLSLPAGNYDVRAVVTTGASPTQSSENKVIRVS</sequence>
<name>A0A921EM57_9ACTN</name>
<reference evidence="2" key="1">
    <citation type="journal article" date="2021" name="PeerJ">
        <title>Extensive microbial diversity within the chicken gut microbiome revealed by metagenomics and culture.</title>
        <authorList>
            <person name="Gilroy R."/>
            <person name="Ravi A."/>
            <person name="Getino M."/>
            <person name="Pursley I."/>
            <person name="Horton D.L."/>
            <person name="Alikhan N.F."/>
            <person name="Baker D."/>
            <person name="Gharbi K."/>
            <person name="Hall N."/>
            <person name="Watson M."/>
            <person name="Adriaenssens E.M."/>
            <person name="Foster-Nyarko E."/>
            <person name="Jarju S."/>
            <person name="Secka A."/>
            <person name="Antonio M."/>
            <person name="Oren A."/>
            <person name="Chaudhuri R.R."/>
            <person name="La Ragione R."/>
            <person name="Hildebrand F."/>
            <person name="Pallen M.J."/>
        </authorList>
    </citation>
    <scope>NUCLEOTIDE SEQUENCE</scope>
    <source>
        <strain evidence="2">ChiGjej3B3-7470</strain>
    </source>
</reference>
<evidence type="ECO:0000259" key="1">
    <source>
        <dbReference type="Pfam" id="PF10646"/>
    </source>
</evidence>
<reference evidence="2" key="2">
    <citation type="submission" date="2021-09" db="EMBL/GenBank/DDBJ databases">
        <authorList>
            <person name="Gilroy R."/>
        </authorList>
    </citation>
    <scope>NUCLEOTIDE SEQUENCE</scope>
    <source>
        <strain evidence="2">ChiGjej3B3-7470</strain>
    </source>
</reference>
<organism evidence="2 3">
    <name type="scientific">Tessaracoccus flavescens</name>
    <dbReference type="NCBI Taxonomy" id="399497"/>
    <lineage>
        <taxon>Bacteria</taxon>
        <taxon>Bacillati</taxon>
        <taxon>Actinomycetota</taxon>
        <taxon>Actinomycetes</taxon>
        <taxon>Propionibacteriales</taxon>
        <taxon>Propionibacteriaceae</taxon>
        <taxon>Tessaracoccus</taxon>
    </lineage>
</organism>
<dbReference type="AlphaFoldDB" id="A0A921EM57"/>
<dbReference type="InterPro" id="IPR019606">
    <property type="entry name" value="GerMN"/>
</dbReference>
<protein>
    <submittedName>
        <fullName evidence="2">GerMN domain-containing protein</fullName>
    </submittedName>
</protein>
<dbReference type="EMBL" id="DYZF01000022">
    <property type="protein sequence ID" value="HJE50517.1"/>
    <property type="molecule type" value="Genomic_DNA"/>
</dbReference>
<gene>
    <name evidence="2" type="ORF">K8V15_00785</name>
</gene>
<feature type="domain" description="GerMN" evidence="1">
    <location>
        <begin position="264"/>
        <end position="345"/>
    </location>
</feature>
<dbReference type="Pfam" id="PF10646">
    <property type="entry name" value="Germane"/>
    <property type="match status" value="1"/>
</dbReference>
<comment type="caution">
    <text evidence="2">The sequence shown here is derived from an EMBL/GenBank/DDBJ whole genome shotgun (WGS) entry which is preliminary data.</text>
</comment>
<evidence type="ECO:0000313" key="3">
    <source>
        <dbReference type="Proteomes" id="UP000712713"/>
    </source>
</evidence>
<evidence type="ECO:0000313" key="2">
    <source>
        <dbReference type="EMBL" id="HJE50517.1"/>
    </source>
</evidence>
<dbReference type="Proteomes" id="UP000712713">
    <property type="component" value="Unassembled WGS sequence"/>
</dbReference>